<feature type="chain" id="PRO_5046661020" evidence="2">
    <location>
        <begin position="21"/>
        <end position="619"/>
    </location>
</feature>
<evidence type="ECO:0000313" key="7">
    <source>
        <dbReference type="Proteomes" id="UP001166291"/>
    </source>
</evidence>
<feature type="signal peptide" evidence="2">
    <location>
        <begin position="1"/>
        <end position="20"/>
    </location>
</feature>
<dbReference type="Pfam" id="PF25225">
    <property type="entry name" value="DUF7843"/>
    <property type="match status" value="1"/>
</dbReference>
<gene>
    <name evidence="6" type="ORF">KXJ70_14035</name>
</gene>
<reference evidence="6" key="1">
    <citation type="submission" date="2021-07" db="EMBL/GenBank/DDBJ databases">
        <title>Zhongshania sp. CAU 1632 isolated from seawater.</title>
        <authorList>
            <person name="Kim W."/>
        </authorList>
    </citation>
    <scope>NUCLEOTIDE SEQUENCE</scope>
    <source>
        <strain evidence="6">CAU 1632</strain>
    </source>
</reference>
<evidence type="ECO:0000259" key="4">
    <source>
        <dbReference type="Pfam" id="PF25222"/>
    </source>
</evidence>
<dbReference type="InterPro" id="IPR057162">
    <property type="entry name" value="DUF7840"/>
</dbReference>
<accession>A0ABS6VUA2</accession>
<feature type="domain" description="Lnb N-terminal periplasmic" evidence="3">
    <location>
        <begin position="135"/>
        <end position="275"/>
    </location>
</feature>
<comment type="caution">
    <text evidence="6">The sequence shown here is derived from an EMBL/GenBank/DDBJ whole genome shotgun (WGS) entry which is preliminary data.</text>
</comment>
<keyword evidence="7" id="KW-1185">Reference proteome</keyword>
<dbReference type="Pfam" id="PF13387">
    <property type="entry name" value="Lnb_N"/>
    <property type="match status" value="1"/>
</dbReference>
<sequence>MNSNLAFAIAFVLLWLPSFSLGTTATPIETSSESIFNDKTWLKLLHYQRHAGMADEYKSTITSTQFFLSEKGRVSPKDELLATLQAIYLPADDNPNLHAQCRFRARYLWLKNKYNLNSEPKIHCSDYLKFTSNEGIKSLSLILATGYLGNPASYYGHLLIKLNTNEDSSQNSLIEQSINYGAVLPRKITPIPYVLKGLFGGFQGSFTNIQYYFHNHQYGENELRDLWEYELKLPQKDVKLISAHAWELLGINFQYYFINKNCAYQMADLLTLSDKVEIPALYSIYAIPQVLPQKLNELGLVQKVKYHPSRQSRFYSTYSKLSTKEKLLLKKSSANPDTLGSFTYSQLNTDERRNLIDTTINYYQFLKLKNHNTTLPTVYYDALAASLNEPPVTATDDPRGKLGPESGRKPSSIRISAVSSSVNFDGLGMNIRPAYYDTLDADTGHRQNGGLSMLEINARLTKNRLILNSIDLFSIESNVETETNLPGDGGLSWKLKAGSERQNFTCDNCSVARAQGDIGQSYKINSYHFINGYIGGAIHENKNGQGHSFVRASITDTLILNRFSARIAFEQRLHHNNQLKSEQVYAISARYQIDKNIEFRTEFRKNIAYESEIGLGWYW</sequence>
<evidence type="ECO:0000259" key="5">
    <source>
        <dbReference type="Pfam" id="PF25225"/>
    </source>
</evidence>
<proteinExistence type="predicted"/>
<dbReference type="InterPro" id="IPR057165">
    <property type="entry name" value="DUF7843"/>
</dbReference>
<evidence type="ECO:0000313" key="6">
    <source>
        <dbReference type="EMBL" id="MBW2941912.1"/>
    </source>
</evidence>
<dbReference type="Pfam" id="PF25222">
    <property type="entry name" value="DUF7840"/>
    <property type="match status" value="1"/>
</dbReference>
<feature type="compositionally biased region" description="Basic and acidic residues" evidence="1">
    <location>
        <begin position="396"/>
        <end position="408"/>
    </location>
</feature>
<dbReference type="RefSeq" id="WP_219044132.1">
    <property type="nucleotide sequence ID" value="NZ_JAHWDQ010000003.1"/>
</dbReference>
<dbReference type="InterPro" id="IPR025178">
    <property type="entry name" value="Lnb_N"/>
</dbReference>
<dbReference type="EMBL" id="JAHWDQ010000003">
    <property type="protein sequence ID" value="MBW2941912.1"/>
    <property type="molecule type" value="Genomic_DNA"/>
</dbReference>
<dbReference type="Proteomes" id="UP001166291">
    <property type="component" value="Unassembled WGS sequence"/>
</dbReference>
<feature type="domain" description="DUF7843" evidence="5">
    <location>
        <begin position="35"/>
        <end position="112"/>
    </location>
</feature>
<organism evidence="6 7">
    <name type="scientific">Zhongshania aquimaris</name>
    <dbReference type="NCBI Taxonomy" id="2857107"/>
    <lineage>
        <taxon>Bacteria</taxon>
        <taxon>Pseudomonadati</taxon>
        <taxon>Pseudomonadota</taxon>
        <taxon>Gammaproteobacteria</taxon>
        <taxon>Cellvibrionales</taxon>
        <taxon>Spongiibacteraceae</taxon>
        <taxon>Zhongshania</taxon>
    </lineage>
</organism>
<evidence type="ECO:0000259" key="3">
    <source>
        <dbReference type="Pfam" id="PF13387"/>
    </source>
</evidence>
<feature type="domain" description="DUF7840" evidence="4">
    <location>
        <begin position="404"/>
        <end position="619"/>
    </location>
</feature>
<feature type="region of interest" description="Disordered" evidence="1">
    <location>
        <begin position="390"/>
        <end position="412"/>
    </location>
</feature>
<protein>
    <submittedName>
        <fullName evidence="6">DUF4105 domain-containing protein</fullName>
    </submittedName>
</protein>
<evidence type="ECO:0000256" key="2">
    <source>
        <dbReference type="SAM" id="SignalP"/>
    </source>
</evidence>
<name>A0ABS6VUA2_9GAMM</name>
<keyword evidence="2" id="KW-0732">Signal</keyword>
<evidence type="ECO:0000256" key="1">
    <source>
        <dbReference type="SAM" id="MobiDB-lite"/>
    </source>
</evidence>